<dbReference type="Gene3D" id="2.30.29.30">
    <property type="entry name" value="Pleckstrin-homology domain (PH domain)/Phosphotyrosine-binding domain (PTB)"/>
    <property type="match status" value="1"/>
</dbReference>
<dbReference type="InterPro" id="IPR011993">
    <property type="entry name" value="PH-like_dom_sf"/>
</dbReference>
<name>A0ABP9XZ27_9FUNG</name>
<feature type="domain" description="CNH" evidence="6">
    <location>
        <begin position="752"/>
        <end position="1045"/>
    </location>
</feature>
<dbReference type="InterPro" id="IPR041675">
    <property type="entry name" value="PH_5"/>
</dbReference>
<keyword evidence="8" id="KW-1185">Reference proteome</keyword>
<dbReference type="PROSITE" id="PS50010">
    <property type="entry name" value="DH_2"/>
    <property type="match status" value="1"/>
</dbReference>
<dbReference type="SMART" id="SM00233">
    <property type="entry name" value="PH"/>
    <property type="match status" value="1"/>
</dbReference>
<dbReference type="PANTHER" id="PTHR46572">
    <property type="entry name" value="RHO1 GDP-GTP EXCHANGE PROTEIN 1-RELATED"/>
    <property type="match status" value="1"/>
</dbReference>
<dbReference type="SMART" id="SM00325">
    <property type="entry name" value="RhoGEF"/>
    <property type="match status" value="1"/>
</dbReference>
<feature type="domain" description="DH" evidence="4">
    <location>
        <begin position="363"/>
        <end position="548"/>
    </location>
</feature>
<dbReference type="Pfam" id="PF00780">
    <property type="entry name" value="CNH"/>
    <property type="match status" value="1"/>
</dbReference>
<dbReference type="InterPro" id="IPR001180">
    <property type="entry name" value="CNH_dom"/>
</dbReference>
<organism evidence="7 8">
    <name type="scientific">Helicostylum pulchrum</name>
    <dbReference type="NCBI Taxonomy" id="562976"/>
    <lineage>
        <taxon>Eukaryota</taxon>
        <taxon>Fungi</taxon>
        <taxon>Fungi incertae sedis</taxon>
        <taxon>Mucoromycota</taxon>
        <taxon>Mucoromycotina</taxon>
        <taxon>Mucoromycetes</taxon>
        <taxon>Mucorales</taxon>
        <taxon>Mucorineae</taxon>
        <taxon>Mucoraceae</taxon>
        <taxon>Helicostylum</taxon>
    </lineage>
</organism>
<dbReference type="Gene3D" id="1.20.900.10">
    <property type="entry name" value="Dbl homology (DH) domain"/>
    <property type="match status" value="1"/>
</dbReference>
<dbReference type="SUPFAM" id="SSF48065">
    <property type="entry name" value="DBL homology domain (DH-domain)"/>
    <property type="match status" value="1"/>
</dbReference>
<dbReference type="SMART" id="SM00036">
    <property type="entry name" value="CNH"/>
    <property type="match status" value="1"/>
</dbReference>
<dbReference type="InterPro" id="IPR000219">
    <property type="entry name" value="DH_dom"/>
</dbReference>
<dbReference type="InterPro" id="IPR000591">
    <property type="entry name" value="DEP_dom"/>
</dbReference>
<dbReference type="SMART" id="SM00049">
    <property type="entry name" value="DEP"/>
    <property type="match status" value="1"/>
</dbReference>
<feature type="region of interest" description="Disordered" evidence="3">
    <location>
        <begin position="670"/>
        <end position="698"/>
    </location>
</feature>
<dbReference type="InterPro" id="IPR036388">
    <property type="entry name" value="WH-like_DNA-bd_sf"/>
</dbReference>
<accession>A0ABP9XZ27</accession>
<evidence type="ECO:0000256" key="3">
    <source>
        <dbReference type="SAM" id="MobiDB-lite"/>
    </source>
</evidence>
<comment type="caution">
    <text evidence="7">The sequence shown here is derived from an EMBL/GenBank/DDBJ whole genome shotgun (WGS) entry which is preliminary data.</text>
</comment>
<dbReference type="InterPro" id="IPR035899">
    <property type="entry name" value="DBL_dom_sf"/>
</dbReference>
<dbReference type="PANTHER" id="PTHR46572:SF2">
    <property type="entry name" value="RHO1 GDP-GTP EXCHANGE PROTEIN 1-RELATED"/>
    <property type="match status" value="1"/>
</dbReference>
<dbReference type="Pfam" id="PF15405">
    <property type="entry name" value="PH_5"/>
    <property type="match status" value="1"/>
</dbReference>
<dbReference type="Pfam" id="PF00610">
    <property type="entry name" value="DEP"/>
    <property type="match status" value="1"/>
</dbReference>
<dbReference type="PROSITE" id="PS50219">
    <property type="entry name" value="CNH"/>
    <property type="match status" value="1"/>
</dbReference>
<dbReference type="InterPro" id="IPR036390">
    <property type="entry name" value="WH_DNA-bd_sf"/>
</dbReference>
<feature type="compositionally biased region" description="Polar residues" evidence="3">
    <location>
        <begin position="670"/>
        <end position="680"/>
    </location>
</feature>
<evidence type="ECO:0000256" key="1">
    <source>
        <dbReference type="ARBA" id="ARBA00022553"/>
    </source>
</evidence>
<dbReference type="InterPro" id="IPR001849">
    <property type="entry name" value="PH_domain"/>
</dbReference>
<evidence type="ECO:0000256" key="2">
    <source>
        <dbReference type="ARBA" id="ARBA00022658"/>
    </source>
</evidence>
<evidence type="ECO:0000259" key="5">
    <source>
        <dbReference type="PROSITE" id="PS50186"/>
    </source>
</evidence>
<dbReference type="Gene3D" id="1.10.10.10">
    <property type="entry name" value="Winged helix-like DNA-binding domain superfamily/Winged helix DNA-binding domain"/>
    <property type="match status" value="1"/>
</dbReference>
<proteinExistence type="predicted"/>
<dbReference type="CDD" id="cd00160">
    <property type="entry name" value="RhoGEF"/>
    <property type="match status" value="1"/>
</dbReference>
<protein>
    <submittedName>
        <fullName evidence="7">Uncharacterized protein</fullName>
    </submittedName>
</protein>
<evidence type="ECO:0000313" key="8">
    <source>
        <dbReference type="Proteomes" id="UP001476247"/>
    </source>
</evidence>
<gene>
    <name evidence="7" type="ORF">HPULCUR_005446</name>
</gene>
<keyword evidence="2" id="KW-0344">Guanine-nucleotide releasing factor</keyword>
<dbReference type="SUPFAM" id="SSF50729">
    <property type="entry name" value="PH domain-like"/>
    <property type="match status" value="1"/>
</dbReference>
<dbReference type="Pfam" id="PF00621">
    <property type="entry name" value="RhoGEF"/>
    <property type="match status" value="1"/>
</dbReference>
<dbReference type="SUPFAM" id="SSF46785">
    <property type="entry name" value="Winged helix' DNA-binding domain"/>
    <property type="match status" value="1"/>
</dbReference>
<feature type="domain" description="DEP" evidence="5">
    <location>
        <begin position="205"/>
        <end position="280"/>
    </location>
</feature>
<evidence type="ECO:0000259" key="4">
    <source>
        <dbReference type="PROSITE" id="PS50010"/>
    </source>
</evidence>
<evidence type="ECO:0000313" key="7">
    <source>
        <dbReference type="EMBL" id="GAA5800025.1"/>
    </source>
</evidence>
<evidence type="ECO:0000259" key="6">
    <source>
        <dbReference type="PROSITE" id="PS50219"/>
    </source>
</evidence>
<reference evidence="7 8" key="1">
    <citation type="submission" date="2024-04" db="EMBL/GenBank/DDBJ databases">
        <title>genome sequences of Mucor flavus KT1a and Helicostylum pulchrum KT1b strains isolation_sourced from the surface of a dry-aged beef.</title>
        <authorList>
            <person name="Toyotome T."/>
            <person name="Hosono M."/>
            <person name="Torimaru M."/>
            <person name="Fukuda K."/>
            <person name="Mikami N."/>
        </authorList>
    </citation>
    <scope>NUCLEOTIDE SEQUENCE [LARGE SCALE GENOMIC DNA]</scope>
    <source>
        <strain evidence="7 8">KT1b</strain>
    </source>
</reference>
<dbReference type="PROSITE" id="PS50186">
    <property type="entry name" value="DEP"/>
    <property type="match status" value="1"/>
</dbReference>
<dbReference type="Proteomes" id="UP001476247">
    <property type="component" value="Unassembled WGS sequence"/>
</dbReference>
<sequence>MSSQTKNKELLFLKRTPTVTYAGGPIPDNIRKYYEQQHLPIRKQSLAANVVNPKKRLVIPRTPMPHSNVFKSSLKGNSGFALSVDSLVEEDEDDFNFNDRPPSSIIAIKPKDLTDSEDEEEKVLILSAAPDNNWRNGSIGGLEEASVSRSSIDTDISDMTTHNESYSSVFLTKMHLKREEQQKSIDAYRSQHVYTALLSQVAHEFHKRIALSSLTKDGIEYHDVFSGKDAVDRLLVVLRINDRSEALQVGCALRHQGFFHDVNYDPFFIDLQDELYAFRDLTVKDDQVSIDLQSSELPNGIYTDLTDCYSPTCTNDNMCYSWSCIRKKSLKQGQSQLKEEDTRLWSQSVPENIVEATLPEERKRQECIYELIYTEQDFVRDLQYLDDFWVQPLLSQDIIKDKKNFVAEVFHNIEHIQKSNTDLSQSLEAKQAEKYLVSSIGDVMLEHVCNFQPFVDYGAHQVIGKFYFELEKKRNPLFAQFVEETERKPESRRLELNGYLTKPTTRLGRYNLLLREILKRTPDDNPDKETIPQIMAIITKYLTQVNIEAGKCENEFNLKQIGDRLEFKTPSDYVDLKLEKPGRQLLMKGRMKRKGNSSSEASDLQVFLFDHYLIFAKIKYEDHLEWYRTYKRPIPLELLSVSISSSGTNTRQKRASSILPYSRSTAINNVAPRPSTSENFPTAAAPQVKPNSSSISFTHHGRKGSPTFTLFTSASSIQQIWIKKILDQKQLIKEKKSIFSISPLVQDHFLSSNRVNNTVMMDDGRILVAADQGVYITTTTIAAEKKNNAIMTRIIHIEKVSQIELMAESQLLVLADKTLWSFPLEILSQSVSHQRGRSVSQNTTFFHVGECLGKTLVCVVKTNTLSPTTIRVLEPVMMDENKKTKSMFSLKRLVRGGPIGLKPYKDLYLPSEALSINLLKSKMCISSPKEIGVVDMKNLGVQTLLDPEDRGLDFVFNRQDVHPVTIYRIQFAEYLVCYNDQRGRFIKSSPRIDWEGAPDSFALSYPYILAFEPDFIEIRNVHTGELEQVIRGKNIRCTSTNTHNTILQGSMDDPDNEGYQLVFQLDRLVKKVPAPY</sequence>
<dbReference type="EMBL" id="BAABUJ010000014">
    <property type="protein sequence ID" value="GAA5800025.1"/>
    <property type="molecule type" value="Genomic_DNA"/>
</dbReference>
<keyword evidence="1" id="KW-0597">Phosphoprotein</keyword>
<dbReference type="InterPro" id="IPR052233">
    <property type="entry name" value="Rho-type_GEFs"/>
</dbReference>